<dbReference type="Gene3D" id="3.40.50.1820">
    <property type="entry name" value="alpha/beta hydrolase"/>
    <property type="match status" value="1"/>
</dbReference>
<dbReference type="PANTHER" id="PTHR47381">
    <property type="entry name" value="ALPHA/BETA-HYDROLASES SUPERFAMILY PROTEIN"/>
    <property type="match status" value="1"/>
</dbReference>
<comment type="caution">
    <text evidence="1">The sequence shown here is derived from an EMBL/GenBank/DDBJ whole genome shotgun (WGS) entry which is preliminary data.</text>
</comment>
<sequence>MAEPNPITPSAPAVSKMTIHMSGLLCDVYGLSELAAERPASVSCLWLFHGRLQSKEIMGDFASRVVSRHATQQQPPLGGGRGLIAVAFDQRNHGTRLVLDTANGSWRDGNATHAVDMFGMVAGMVSDTRGLMDVVEGYVKNALALAGGGGGGEWQWELDQHLALGVSLGGHSTWQALFAEEMIEAGVVIIGCPDYMDLMMDRAKKSKLATWRSEDSGASFLGSRDFPPDLVDACLNRDPKGILFGTGVIPPATEDVSEAEKQRLRGLLDAHHVKGKKFLVCSGADDKLVPYDKSRAFIDFFEMATKSWYADAGVTFENVVYEGVGHTFSEGMVEDSIRFLLDAVKNAGGRVGGKAKI</sequence>
<name>A0A4R8Q8B2_9PEZI</name>
<reference evidence="1 2" key="1">
    <citation type="submission" date="2018-11" db="EMBL/GenBank/DDBJ databases">
        <title>Genome sequence and assembly of Colletotrichum spinosum.</title>
        <authorList>
            <person name="Gan P."/>
            <person name="Shirasu K."/>
        </authorList>
    </citation>
    <scope>NUCLEOTIDE SEQUENCE [LARGE SCALE GENOMIC DNA]</scope>
    <source>
        <strain evidence="1 2">CBS 515.97</strain>
    </source>
</reference>
<keyword evidence="2" id="KW-1185">Reference proteome</keyword>
<dbReference type="PANTHER" id="PTHR47381:SF3">
    <property type="entry name" value="ALPHA_BETA-HYDROLASES SUPERFAMILY PROTEIN"/>
    <property type="match status" value="1"/>
</dbReference>
<protein>
    <submittedName>
        <fullName evidence="1">Uncharacterized protein</fullName>
    </submittedName>
</protein>
<dbReference type="SUPFAM" id="SSF53474">
    <property type="entry name" value="alpha/beta-Hydrolases"/>
    <property type="match status" value="1"/>
</dbReference>
<dbReference type="InterPro" id="IPR029058">
    <property type="entry name" value="AB_hydrolase_fold"/>
</dbReference>
<gene>
    <name evidence="1" type="ORF">C8035_v011910</name>
</gene>
<evidence type="ECO:0000313" key="1">
    <source>
        <dbReference type="EMBL" id="TDZ33470.1"/>
    </source>
</evidence>
<organism evidence="1 2">
    <name type="scientific">Colletotrichum spinosum</name>
    <dbReference type="NCBI Taxonomy" id="1347390"/>
    <lineage>
        <taxon>Eukaryota</taxon>
        <taxon>Fungi</taxon>
        <taxon>Dikarya</taxon>
        <taxon>Ascomycota</taxon>
        <taxon>Pezizomycotina</taxon>
        <taxon>Sordariomycetes</taxon>
        <taxon>Hypocreomycetidae</taxon>
        <taxon>Glomerellales</taxon>
        <taxon>Glomerellaceae</taxon>
        <taxon>Colletotrichum</taxon>
        <taxon>Colletotrichum orbiculare species complex</taxon>
    </lineage>
</organism>
<accession>A0A4R8Q8B2</accession>
<proteinExistence type="predicted"/>
<evidence type="ECO:0000313" key="2">
    <source>
        <dbReference type="Proteomes" id="UP000295083"/>
    </source>
</evidence>
<dbReference type="Proteomes" id="UP000295083">
    <property type="component" value="Unassembled WGS sequence"/>
</dbReference>
<dbReference type="AlphaFoldDB" id="A0A4R8Q8B2"/>
<dbReference type="EMBL" id="QAPG01000064">
    <property type="protein sequence ID" value="TDZ33470.1"/>
    <property type="molecule type" value="Genomic_DNA"/>
</dbReference>